<reference evidence="2 4" key="3">
    <citation type="submission" date="2019-07" db="EMBL/GenBank/DDBJ databases">
        <title>Active sludge and wastewater microbial communities from Klosterneuburg, Austria.</title>
        <authorList>
            <person name="Wagner M."/>
        </authorList>
    </citation>
    <scope>NUCLEOTIDE SEQUENCE [LARGE SCALE GENOMIC DNA]</scope>
    <source>
        <strain evidence="2 4">Nm2</strain>
    </source>
</reference>
<sequence length="69" mass="8014">MRSKIYFKILNKHLFYKKKIQSLRCILKGSSVPSEKLPQLQLYSMTAFYIAELKTGDLYIISVSNGRLV</sequence>
<reference evidence="1 3" key="2">
    <citation type="journal article" date="2016" name="Genome Announc.">
        <title>Genome Sequence of Nitrosomonas communis Strain Nm2, a Mesophilic Ammonia-Oxidizing Bacterium Isolated from Mediterranean Soil.</title>
        <authorList>
            <person name="Kozlowski J.A."/>
            <person name="Kits K.D."/>
            <person name="Stein L.Y."/>
        </authorList>
    </citation>
    <scope>NUCLEOTIDE SEQUENCE [LARGE SCALE GENOMIC DNA]</scope>
    <source>
        <strain evidence="1 3">Nm2</strain>
    </source>
</reference>
<organism evidence="1 3">
    <name type="scientific">Nitrosomonas communis</name>
    <dbReference type="NCBI Taxonomy" id="44574"/>
    <lineage>
        <taxon>Bacteria</taxon>
        <taxon>Pseudomonadati</taxon>
        <taxon>Pseudomonadota</taxon>
        <taxon>Betaproteobacteria</taxon>
        <taxon>Nitrosomonadales</taxon>
        <taxon>Nitrosomonadaceae</taxon>
        <taxon>Nitrosomonas</taxon>
    </lineage>
</organism>
<proteinExistence type="predicted"/>
<dbReference type="EMBL" id="CP011451">
    <property type="protein sequence ID" value="AKH39183.1"/>
    <property type="molecule type" value="Genomic_DNA"/>
</dbReference>
<reference evidence="3" key="1">
    <citation type="submission" date="2015-05" db="EMBL/GenBank/DDBJ databases">
        <title>Draft genome of Nitrosomonas communis strain Nm2.</title>
        <authorList>
            <person name="Kozlowski J.A."/>
            <person name="Kits K.D."/>
            <person name="Stein L.Y."/>
        </authorList>
    </citation>
    <scope>NUCLEOTIDE SEQUENCE [LARGE SCALE GENOMIC DNA]</scope>
    <source>
        <strain evidence="3">Nm2</strain>
    </source>
</reference>
<dbReference type="Proteomes" id="UP000324176">
    <property type="component" value="Unassembled WGS sequence"/>
</dbReference>
<protein>
    <submittedName>
        <fullName evidence="1">Uncharacterized protein</fullName>
    </submittedName>
</protein>
<evidence type="ECO:0000313" key="3">
    <source>
        <dbReference type="Proteomes" id="UP000034156"/>
    </source>
</evidence>
<name>A0A0F7KJ84_9PROT</name>
<evidence type="ECO:0000313" key="1">
    <source>
        <dbReference type="EMBL" id="AKH39183.1"/>
    </source>
</evidence>
<keyword evidence="3" id="KW-1185">Reference proteome</keyword>
<evidence type="ECO:0000313" key="2">
    <source>
        <dbReference type="EMBL" id="TYP80015.1"/>
    </source>
</evidence>
<gene>
    <name evidence="1" type="ORF">AAW31_17355</name>
    <name evidence="2" type="ORF">BCL69_106517</name>
</gene>
<dbReference type="AlphaFoldDB" id="A0A0F7KJ84"/>
<dbReference type="Proteomes" id="UP000034156">
    <property type="component" value="Chromosome"/>
</dbReference>
<accession>A0A0F7KJ84</accession>
<evidence type="ECO:0000313" key="4">
    <source>
        <dbReference type="Proteomes" id="UP000324176"/>
    </source>
</evidence>
<dbReference type="KEGG" id="nco:AAW31_17355"/>
<dbReference type="EMBL" id="VNHT01000065">
    <property type="protein sequence ID" value="TYP80015.1"/>
    <property type="molecule type" value="Genomic_DNA"/>
</dbReference>
<dbReference type="PATRIC" id="fig|44574.3.peg.4173"/>